<feature type="transmembrane region" description="Helical" evidence="1">
    <location>
        <begin position="12"/>
        <end position="30"/>
    </location>
</feature>
<reference evidence="2 3" key="1">
    <citation type="submission" date="2016-10" db="EMBL/GenBank/DDBJ databases">
        <authorList>
            <person name="de Groot N.N."/>
        </authorList>
    </citation>
    <scope>NUCLEOTIDE SEQUENCE [LARGE SCALE GENOMIC DNA]</scope>
    <source>
        <strain evidence="2 3">DSM 22126</strain>
    </source>
</reference>
<evidence type="ECO:0000313" key="2">
    <source>
        <dbReference type="EMBL" id="SDS00915.1"/>
    </source>
</evidence>
<dbReference type="OrthoDB" id="4829747at2"/>
<dbReference type="eggNOG" id="ENOG5033A70">
    <property type="taxonomic scope" value="Bacteria"/>
</dbReference>
<proteinExistence type="predicted"/>
<accession>A0A1H1NQB5</accession>
<dbReference type="RefSeq" id="WP_083371518.1">
    <property type="nucleotide sequence ID" value="NZ_LT629776.1"/>
</dbReference>
<dbReference type="STRING" id="545619.SAMN04489860_0588"/>
<keyword evidence="1" id="KW-0472">Membrane</keyword>
<gene>
    <name evidence="2" type="ORF">SAMN04489860_0588</name>
</gene>
<keyword evidence="1" id="KW-1133">Transmembrane helix</keyword>
<dbReference type="Proteomes" id="UP000185663">
    <property type="component" value="Chromosome I"/>
</dbReference>
<protein>
    <submittedName>
        <fullName evidence="2">Uncharacterized protein</fullName>
    </submittedName>
</protein>
<dbReference type="EMBL" id="LT629776">
    <property type="protein sequence ID" value="SDS00915.1"/>
    <property type="molecule type" value="Genomic_DNA"/>
</dbReference>
<evidence type="ECO:0000256" key="1">
    <source>
        <dbReference type="SAM" id="Phobius"/>
    </source>
</evidence>
<name>A0A1H1NQB5_9CELL</name>
<dbReference type="AlphaFoldDB" id="A0A1H1NQB5"/>
<keyword evidence="1" id="KW-0812">Transmembrane</keyword>
<keyword evidence="3" id="KW-1185">Reference proteome</keyword>
<feature type="transmembrane region" description="Helical" evidence="1">
    <location>
        <begin position="51"/>
        <end position="72"/>
    </location>
</feature>
<evidence type="ECO:0000313" key="3">
    <source>
        <dbReference type="Proteomes" id="UP000185663"/>
    </source>
</evidence>
<organism evidence="2 3">
    <name type="scientific">Paraoerskovia marina</name>
    <dbReference type="NCBI Taxonomy" id="545619"/>
    <lineage>
        <taxon>Bacteria</taxon>
        <taxon>Bacillati</taxon>
        <taxon>Actinomycetota</taxon>
        <taxon>Actinomycetes</taxon>
        <taxon>Micrococcales</taxon>
        <taxon>Cellulomonadaceae</taxon>
        <taxon>Paraoerskovia</taxon>
    </lineage>
</organism>
<sequence>MNIEWSALGSVIIWGILIGAGLPALFALGVKTLAVPAGPDGERHPSLGRRVGAWTCFGVIILAIVGAVVFIASGGH</sequence>